<evidence type="ECO:0000313" key="1">
    <source>
        <dbReference type="EMBL" id="MCG7977051.1"/>
    </source>
</evidence>
<accession>A0A9E4TRZ3</accession>
<dbReference type="EMBL" id="JAEPCR010000005">
    <property type="protein sequence ID" value="MCG7977051.1"/>
    <property type="molecule type" value="Genomic_DNA"/>
</dbReference>
<reference evidence="1" key="1">
    <citation type="journal article" date="2021" name="Proc. Natl. Acad. Sci. U.S.A.">
        <title>Global biogeography of chemosynthetic symbionts reveals both localized and globally distributed symbiont groups. .</title>
        <authorList>
            <person name="Osvatic J.T."/>
            <person name="Wilkins L.G.E."/>
            <person name="Leibrecht L."/>
            <person name="Leray M."/>
            <person name="Zauner S."/>
            <person name="Polzin J."/>
            <person name="Camacho Y."/>
            <person name="Gros O."/>
            <person name="van Gils J.A."/>
            <person name="Eisen J.A."/>
            <person name="Petersen J.M."/>
            <person name="Yuen B."/>
        </authorList>
    </citation>
    <scope>NUCLEOTIDE SEQUENCE</scope>
    <source>
        <strain evidence="1">MAGclacostrist055</strain>
    </source>
</reference>
<gene>
    <name evidence="1" type="ORF">JAY77_02740</name>
</gene>
<proteinExistence type="predicted"/>
<organism evidence="1 2">
    <name type="scientific">Candidatus Thiodiazotropha taylori</name>
    <dbReference type="NCBI Taxonomy" id="2792791"/>
    <lineage>
        <taxon>Bacteria</taxon>
        <taxon>Pseudomonadati</taxon>
        <taxon>Pseudomonadota</taxon>
        <taxon>Gammaproteobacteria</taxon>
        <taxon>Chromatiales</taxon>
        <taxon>Sedimenticolaceae</taxon>
        <taxon>Candidatus Thiodiazotropha</taxon>
    </lineage>
</organism>
<name>A0A9E4TRZ3_9GAMM</name>
<protein>
    <submittedName>
        <fullName evidence="1">Uncharacterized protein</fullName>
    </submittedName>
</protein>
<evidence type="ECO:0000313" key="2">
    <source>
        <dbReference type="Proteomes" id="UP000886674"/>
    </source>
</evidence>
<sequence>MTKIAFDPAAYQAERHAGSPMDLARRLEWRLQWEKAQVENWQASHHNSVQQTGIAESPVDAGEEGLRDRHEVFTHSHLASDKLPVVIEPGHSNQSDRLKSKLRYDSSSPKEARFTTVHAVIAPAGGEGAGRPFFITPKTSPTVRATPMPLSRQSQPAVVHIYQADGKVEVALRNTGLNGKDGVKLMTGLKRDLASLGLRLTKLILNGELLWHTETTLPKGLAPTDTDADDMPIDKIY</sequence>
<dbReference type="AlphaFoldDB" id="A0A9E4TRZ3"/>
<dbReference type="Proteomes" id="UP000886674">
    <property type="component" value="Unassembled WGS sequence"/>
</dbReference>
<comment type="caution">
    <text evidence="1">The sequence shown here is derived from an EMBL/GenBank/DDBJ whole genome shotgun (WGS) entry which is preliminary data.</text>
</comment>